<proteinExistence type="predicted"/>
<accession>A0A699JCQ7</accession>
<comment type="caution">
    <text evidence="1">The sequence shown here is derived from an EMBL/GenBank/DDBJ whole genome shotgun (WGS) entry which is preliminary data.</text>
</comment>
<protein>
    <submittedName>
        <fullName evidence="1">Uncharacterized protein</fullName>
    </submittedName>
</protein>
<gene>
    <name evidence="1" type="ORF">Tci_597269</name>
</gene>
<name>A0A699JCQ7_TANCI</name>
<organism evidence="1">
    <name type="scientific">Tanacetum cinerariifolium</name>
    <name type="common">Dalmatian daisy</name>
    <name type="synonym">Chrysanthemum cinerariifolium</name>
    <dbReference type="NCBI Taxonomy" id="118510"/>
    <lineage>
        <taxon>Eukaryota</taxon>
        <taxon>Viridiplantae</taxon>
        <taxon>Streptophyta</taxon>
        <taxon>Embryophyta</taxon>
        <taxon>Tracheophyta</taxon>
        <taxon>Spermatophyta</taxon>
        <taxon>Magnoliopsida</taxon>
        <taxon>eudicotyledons</taxon>
        <taxon>Gunneridae</taxon>
        <taxon>Pentapetalae</taxon>
        <taxon>asterids</taxon>
        <taxon>campanulids</taxon>
        <taxon>Asterales</taxon>
        <taxon>Asteraceae</taxon>
        <taxon>Asteroideae</taxon>
        <taxon>Anthemideae</taxon>
        <taxon>Anthemidinae</taxon>
        <taxon>Tanacetum</taxon>
    </lineage>
</organism>
<reference evidence="1" key="1">
    <citation type="journal article" date="2019" name="Sci. Rep.">
        <title>Draft genome of Tanacetum cinerariifolium, the natural source of mosquito coil.</title>
        <authorList>
            <person name="Yamashiro T."/>
            <person name="Shiraishi A."/>
            <person name="Satake H."/>
            <person name="Nakayama K."/>
        </authorList>
    </citation>
    <scope>NUCLEOTIDE SEQUENCE</scope>
</reference>
<dbReference type="EMBL" id="BKCJ010393019">
    <property type="protein sequence ID" value="GFA25297.1"/>
    <property type="molecule type" value="Genomic_DNA"/>
</dbReference>
<evidence type="ECO:0000313" key="1">
    <source>
        <dbReference type="EMBL" id="GFA25297.1"/>
    </source>
</evidence>
<sequence length="227" mass="25509">WAFSYALCDIYYDATPSNTYSVKTPVGGVTTNVREEDFDINLPSGEEVVDFLMENVDVADLPRHLIKQLFSYLLKNLSLTKGMSNEPLGNSDSMSRSSKTSNLFEELIAEIDLDDLILIGIDDRYYDSEGDILFFEQLHNEDTSSDVSPALYLLSPPHWIYHPPLLSNLVLGMWKDLNLFLSNTVGWEYEGDGDPLFWFSSYAITPSCCILTYGGDVLLLPSLPHIG</sequence>
<dbReference type="AlphaFoldDB" id="A0A699JCQ7"/>
<feature type="non-terminal residue" evidence="1">
    <location>
        <position position="1"/>
    </location>
</feature>